<organism evidence="1 2">
    <name type="scientific">Ancylostoma ceylanicum</name>
    <dbReference type="NCBI Taxonomy" id="53326"/>
    <lineage>
        <taxon>Eukaryota</taxon>
        <taxon>Metazoa</taxon>
        <taxon>Ecdysozoa</taxon>
        <taxon>Nematoda</taxon>
        <taxon>Chromadorea</taxon>
        <taxon>Rhabditida</taxon>
        <taxon>Rhabditina</taxon>
        <taxon>Rhabditomorpha</taxon>
        <taxon>Strongyloidea</taxon>
        <taxon>Ancylostomatidae</taxon>
        <taxon>Ancylostomatinae</taxon>
        <taxon>Ancylostoma</taxon>
    </lineage>
</organism>
<evidence type="ECO:0000313" key="1">
    <source>
        <dbReference type="EMBL" id="EYB99061.1"/>
    </source>
</evidence>
<evidence type="ECO:0000313" key="2">
    <source>
        <dbReference type="Proteomes" id="UP000024635"/>
    </source>
</evidence>
<dbReference type="InterPro" id="IPR052709">
    <property type="entry name" value="Transposase-MT_Hybrid"/>
</dbReference>
<dbReference type="InterPro" id="IPR036397">
    <property type="entry name" value="RNaseH_sf"/>
</dbReference>
<evidence type="ECO:0008006" key="3">
    <source>
        <dbReference type="Google" id="ProtNLM"/>
    </source>
</evidence>
<protein>
    <recommendedName>
        <fullName evidence="3">Histone-lysine N-methyltransferase SETMAR</fullName>
    </recommendedName>
</protein>
<dbReference type="STRING" id="53326.A0A016T8V5"/>
<dbReference type="AlphaFoldDB" id="A0A016T8V5"/>
<sequence>MLLEKDGRDVLLSTCFTITLDPSHATKETRDKLEELGWDTVPHPPYSPDIASSDYHLLLPLEAFLANEGRIPDVRGILKWGMPLSV</sequence>
<dbReference type="Proteomes" id="UP000024635">
    <property type="component" value="Unassembled WGS sequence"/>
</dbReference>
<dbReference type="PANTHER" id="PTHR46060:SF1">
    <property type="entry name" value="MARINER MOS1 TRANSPOSASE-LIKE PROTEIN"/>
    <property type="match status" value="1"/>
</dbReference>
<dbReference type="OrthoDB" id="6437521at2759"/>
<dbReference type="EMBL" id="JARK01001461">
    <property type="protein sequence ID" value="EYB99061.1"/>
    <property type="molecule type" value="Genomic_DNA"/>
</dbReference>
<dbReference type="GO" id="GO:0003676">
    <property type="term" value="F:nucleic acid binding"/>
    <property type="evidence" value="ECO:0007669"/>
    <property type="project" value="InterPro"/>
</dbReference>
<gene>
    <name evidence="1" type="primary">Acey_s0125.g1267</name>
    <name evidence="1" type="ORF">Y032_0125g1267</name>
</gene>
<comment type="caution">
    <text evidence="1">The sequence shown here is derived from an EMBL/GenBank/DDBJ whole genome shotgun (WGS) entry which is preliminary data.</text>
</comment>
<proteinExistence type="predicted"/>
<accession>A0A016T8V5</accession>
<name>A0A016T8V5_9BILA</name>
<reference evidence="2" key="1">
    <citation type="journal article" date="2015" name="Nat. Genet.">
        <title>The genome and transcriptome of the zoonotic hookworm Ancylostoma ceylanicum identify infection-specific gene families.</title>
        <authorList>
            <person name="Schwarz E.M."/>
            <person name="Hu Y."/>
            <person name="Antoshechkin I."/>
            <person name="Miller M.M."/>
            <person name="Sternberg P.W."/>
            <person name="Aroian R.V."/>
        </authorList>
    </citation>
    <scope>NUCLEOTIDE SEQUENCE</scope>
    <source>
        <strain evidence="2">HY135</strain>
    </source>
</reference>
<dbReference type="Gene3D" id="3.30.420.10">
    <property type="entry name" value="Ribonuclease H-like superfamily/Ribonuclease H"/>
    <property type="match status" value="1"/>
</dbReference>
<keyword evidence="2" id="KW-1185">Reference proteome</keyword>
<dbReference type="PANTHER" id="PTHR46060">
    <property type="entry name" value="MARINER MOS1 TRANSPOSASE-LIKE PROTEIN"/>
    <property type="match status" value="1"/>
</dbReference>